<dbReference type="SUPFAM" id="SSF56219">
    <property type="entry name" value="DNase I-like"/>
    <property type="match status" value="1"/>
</dbReference>
<dbReference type="NCBIfam" id="NF033681">
    <property type="entry name" value="ExeM_NucH_DNase"/>
    <property type="match status" value="1"/>
</dbReference>
<dbReference type="OrthoDB" id="9800417at2"/>
<dbReference type="Proteomes" id="UP000198644">
    <property type="component" value="Unassembled WGS sequence"/>
</dbReference>
<feature type="chain" id="PRO_5011682360" description="Endonuclease/exonuclease/phosphatase domain-containing protein" evidence="2">
    <location>
        <begin position="20"/>
        <end position="574"/>
    </location>
</feature>
<dbReference type="AlphaFoldDB" id="A0A1I6IHG7"/>
<dbReference type="CDD" id="cd10283">
    <property type="entry name" value="MnuA_DNase1-like"/>
    <property type="match status" value="1"/>
</dbReference>
<accession>A0A1I6IHG7</accession>
<organism evidence="4 5">
    <name type="scientific">Marinobacter daqiaonensis</name>
    <dbReference type="NCBI Taxonomy" id="650891"/>
    <lineage>
        <taxon>Bacteria</taxon>
        <taxon>Pseudomonadati</taxon>
        <taxon>Pseudomonadota</taxon>
        <taxon>Gammaproteobacteria</taxon>
        <taxon>Pseudomonadales</taxon>
        <taxon>Marinobacteraceae</taxon>
        <taxon>Marinobacter</taxon>
    </lineage>
</organism>
<dbReference type="Gene3D" id="3.60.10.10">
    <property type="entry name" value="Endonuclease/exonuclease/phosphatase"/>
    <property type="match status" value="1"/>
</dbReference>
<evidence type="ECO:0000313" key="4">
    <source>
        <dbReference type="EMBL" id="SFR66128.1"/>
    </source>
</evidence>
<dbReference type="STRING" id="650891.SAMN05216203_2316"/>
<evidence type="ECO:0000259" key="3">
    <source>
        <dbReference type="Pfam" id="PF03372"/>
    </source>
</evidence>
<feature type="signal peptide" evidence="2">
    <location>
        <begin position="1"/>
        <end position="19"/>
    </location>
</feature>
<name>A0A1I6IHG7_9GAMM</name>
<sequence>MLKTTAVLILLSLPAIVQGDACPEPHTPISDIQGSNDHSPMSGTVVAVEGIITLDVRQAGGFQGFYLQQSADHQDDNPETSEGLFIHTHFREGSQGDLVRVEGRVNEYYGLTGLTDVKNLAVCAHPGLPAPRPLAFPTDSRDLLEHLEGMVVALSEPLEVTDTWNLGKYGELALAPRHQFIPTQLERPGPGIATLYQQQELERLLVDDGHRKRAPRPVPYPPGGLSPDNPLRIGDRVHNLVGVMDFRFGDWRLQPLGTPEFETANPRQSAPERHPDANLRVASLNLGNLFNGDGSGGGFPSSRGAASSSQFRAQLGRIATQIKAIAPDILAVAELENDGYGADSTLVDLATALGPEWAFVETAARPGNDEIRNALLYRSDRVRPEGSPVLLDAGAFRRWHRPPVAQDFRLANGKQTLTLVAVHLKSKRCSKAPADQQDQGDGQGCYADARVEAARALAQWPKGVSRRLLVGDFNAYAREDPLEVLGKKGFTDLIRHFHGLRNATYRYHGRAGTLDYHLADELLMPHVLASHIWSANADEPRLWSYQEDRPPAGHEGMPWRASDHDPVITDLRLD</sequence>
<evidence type="ECO:0000256" key="1">
    <source>
        <dbReference type="SAM" id="MobiDB-lite"/>
    </source>
</evidence>
<dbReference type="GO" id="GO:0003824">
    <property type="term" value="F:catalytic activity"/>
    <property type="evidence" value="ECO:0007669"/>
    <property type="project" value="InterPro"/>
</dbReference>
<dbReference type="EMBL" id="FOYW01000001">
    <property type="protein sequence ID" value="SFR66128.1"/>
    <property type="molecule type" value="Genomic_DNA"/>
</dbReference>
<evidence type="ECO:0000256" key="2">
    <source>
        <dbReference type="SAM" id="SignalP"/>
    </source>
</evidence>
<protein>
    <recommendedName>
        <fullName evidence="3">Endonuclease/exonuclease/phosphatase domain-containing protein</fullName>
    </recommendedName>
</protein>
<dbReference type="CDD" id="cd04486">
    <property type="entry name" value="YhcR_OBF_like"/>
    <property type="match status" value="1"/>
</dbReference>
<gene>
    <name evidence="4" type="ORF">SAMN05216203_2316</name>
</gene>
<feature type="region of interest" description="Disordered" evidence="1">
    <location>
        <begin position="206"/>
        <end position="231"/>
    </location>
</feature>
<proteinExistence type="predicted"/>
<feature type="domain" description="Endonuclease/exonuclease/phosphatase" evidence="3">
    <location>
        <begin position="305"/>
        <end position="564"/>
    </location>
</feature>
<dbReference type="InterPro" id="IPR047971">
    <property type="entry name" value="ExeM-like"/>
</dbReference>
<dbReference type="PANTHER" id="PTHR42834:SF1">
    <property type="entry name" value="ENDONUCLEASE_EXONUCLEASE_PHOSPHATASE FAMILY PROTEIN (AFU_ORTHOLOGUE AFUA_3G09210)"/>
    <property type="match status" value="1"/>
</dbReference>
<keyword evidence="2" id="KW-0732">Signal</keyword>
<dbReference type="RefSeq" id="WP_092012433.1">
    <property type="nucleotide sequence ID" value="NZ_FOYW01000001.1"/>
</dbReference>
<keyword evidence="5" id="KW-1185">Reference proteome</keyword>
<dbReference type="Pfam" id="PF03372">
    <property type="entry name" value="Exo_endo_phos"/>
    <property type="match status" value="1"/>
</dbReference>
<reference evidence="4 5" key="1">
    <citation type="submission" date="2016-10" db="EMBL/GenBank/DDBJ databases">
        <authorList>
            <person name="de Groot N.N."/>
        </authorList>
    </citation>
    <scope>NUCLEOTIDE SEQUENCE [LARGE SCALE GENOMIC DNA]</scope>
    <source>
        <strain evidence="4 5">CGMCC 1.9167</strain>
    </source>
</reference>
<dbReference type="InterPro" id="IPR036691">
    <property type="entry name" value="Endo/exonu/phosph_ase_sf"/>
</dbReference>
<dbReference type="InterPro" id="IPR005135">
    <property type="entry name" value="Endo/exonuclease/phosphatase"/>
</dbReference>
<dbReference type="PANTHER" id="PTHR42834">
    <property type="entry name" value="ENDONUCLEASE/EXONUCLEASE/PHOSPHATASE FAMILY PROTEIN (AFU_ORTHOLOGUE AFUA_3G09210)"/>
    <property type="match status" value="1"/>
</dbReference>
<evidence type="ECO:0000313" key="5">
    <source>
        <dbReference type="Proteomes" id="UP000198644"/>
    </source>
</evidence>